<dbReference type="OrthoDB" id="2797114at2759"/>
<organism evidence="2 3">
    <name type="scientific">Galerina marginata (strain CBS 339.88)</name>
    <dbReference type="NCBI Taxonomy" id="685588"/>
    <lineage>
        <taxon>Eukaryota</taxon>
        <taxon>Fungi</taxon>
        <taxon>Dikarya</taxon>
        <taxon>Basidiomycota</taxon>
        <taxon>Agaricomycotina</taxon>
        <taxon>Agaricomycetes</taxon>
        <taxon>Agaricomycetidae</taxon>
        <taxon>Agaricales</taxon>
        <taxon>Agaricineae</taxon>
        <taxon>Strophariaceae</taxon>
        <taxon>Galerina</taxon>
    </lineage>
</organism>
<sequence length="363" mass="40936">MSHRNCQAQRQKSTDSKPKAWYFEKHVKHAPTVHTAHDAKKIKIASTGYIGVRGKNSAQTFRLDELVGENSRFKFDLVEWDGITPTPIVDKNSLVVGALAGKPGSDPTWPDVQLGASGHLDTARSRLVFDKKDKKHRRGNFPALAVGISHGNGQTSPRMRKHEGPNHSALEALMEKKEFARISGFSKRAFAMWAPRLYDYQNGYLTTLIAHDQELRRNNPESPELRELEELRRIWPNTPWAATTFNFGPETTCFRQADYGNLAFGWCSVTALGEYDHTKGGHLILWDMRLVIQFPPGSTILIPSCAISHSNARIQKGGLYLHPGFPYGVHVEGGVHMESFHIFFGWWPCQSVVKVHMEITWTP</sequence>
<feature type="region of interest" description="Disordered" evidence="1">
    <location>
        <begin position="144"/>
        <end position="164"/>
    </location>
</feature>
<dbReference type="Gene3D" id="3.60.130.30">
    <property type="match status" value="1"/>
</dbReference>
<reference evidence="3" key="1">
    <citation type="journal article" date="2014" name="Proc. Natl. Acad. Sci. U.S.A.">
        <title>Extensive sampling of basidiomycete genomes demonstrates inadequacy of the white-rot/brown-rot paradigm for wood decay fungi.</title>
        <authorList>
            <person name="Riley R."/>
            <person name="Salamov A.A."/>
            <person name="Brown D.W."/>
            <person name="Nagy L.G."/>
            <person name="Floudas D."/>
            <person name="Held B.W."/>
            <person name="Levasseur A."/>
            <person name="Lombard V."/>
            <person name="Morin E."/>
            <person name="Otillar R."/>
            <person name="Lindquist E.A."/>
            <person name="Sun H."/>
            <person name="LaButti K.M."/>
            <person name="Schmutz J."/>
            <person name="Jabbour D."/>
            <person name="Luo H."/>
            <person name="Baker S.E."/>
            <person name="Pisabarro A.G."/>
            <person name="Walton J.D."/>
            <person name="Blanchette R.A."/>
            <person name="Henrissat B."/>
            <person name="Martin F."/>
            <person name="Cullen D."/>
            <person name="Hibbett D.S."/>
            <person name="Grigoriev I.V."/>
        </authorList>
    </citation>
    <scope>NUCLEOTIDE SEQUENCE [LARGE SCALE GENOMIC DNA]</scope>
    <source>
        <strain evidence="3">CBS 339.88</strain>
    </source>
</reference>
<dbReference type="HOGENOM" id="CLU_031314_2_1_1"/>
<evidence type="ECO:0000313" key="2">
    <source>
        <dbReference type="EMBL" id="KDR64925.1"/>
    </source>
</evidence>
<keyword evidence="3" id="KW-1185">Reference proteome</keyword>
<gene>
    <name evidence="2" type="ORF">GALMADRAFT_82519</name>
</gene>
<dbReference type="EMBL" id="KL142658">
    <property type="protein sequence ID" value="KDR64925.1"/>
    <property type="molecule type" value="Genomic_DNA"/>
</dbReference>
<name>A0A067S277_GALM3</name>
<evidence type="ECO:0000313" key="3">
    <source>
        <dbReference type="Proteomes" id="UP000027222"/>
    </source>
</evidence>
<dbReference type="Proteomes" id="UP000027222">
    <property type="component" value="Unassembled WGS sequence"/>
</dbReference>
<evidence type="ECO:0000256" key="1">
    <source>
        <dbReference type="SAM" id="MobiDB-lite"/>
    </source>
</evidence>
<accession>A0A067S277</accession>
<proteinExistence type="predicted"/>
<dbReference type="AlphaFoldDB" id="A0A067S277"/>
<protein>
    <submittedName>
        <fullName evidence="2">Uncharacterized protein</fullName>
    </submittedName>
</protein>